<dbReference type="AlphaFoldDB" id="A0A7Y3RB00"/>
<dbReference type="InterPro" id="IPR003374">
    <property type="entry name" value="ApbE-like_sf"/>
</dbReference>
<comment type="cofactor">
    <cofactor evidence="11">
        <name>Mg(2+)</name>
        <dbReference type="ChEBI" id="CHEBI:18420"/>
    </cofactor>
    <cofactor evidence="11">
        <name>Mn(2+)</name>
        <dbReference type="ChEBI" id="CHEBI:29035"/>
    </cofactor>
    <text evidence="11">Magnesium. Can also use manganese.</text>
</comment>
<keyword evidence="3 10" id="KW-0285">Flavoprotein</keyword>
<dbReference type="EC" id="2.7.1.180" evidence="1 10"/>
<keyword evidence="4 10" id="KW-0808">Transferase</keyword>
<evidence type="ECO:0000256" key="4">
    <source>
        <dbReference type="ARBA" id="ARBA00022679"/>
    </source>
</evidence>
<dbReference type="RefSeq" id="WP_171223298.1">
    <property type="nucleotide sequence ID" value="NZ_CP121446.1"/>
</dbReference>
<dbReference type="Gene3D" id="3.10.520.10">
    <property type="entry name" value="ApbE-like domains"/>
    <property type="match status" value="1"/>
</dbReference>
<dbReference type="Pfam" id="PF02424">
    <property type="entry name" value="ApbE"/>
    <property type="match status" value="1"/>
</dbReference>
<evidence type="ECO:0000256" key="7">
    <source>
        <dbReference type="ARBA" id="ARBA00022842"/>
    </source>
</evidence>
<feature type="binding site" evidence="11">
    <location>
        <position position="168"/>
    </location>
    <ligand>
        <name>Mg(2+)</name>
        <dbReference type="ChEBI" id="CHEBI:18420"/>
    </ligand>
</feature>
<evidence type="ECO:0000313" key="12">
    <source>
        <dbReference type="EMBL" id="NNT73136.1"/>
    </source>
</evidence>
<dbReference type="SUPFAM" id="SSF143631">
    <property type="entry name" value="ApbE-like"/>
    <property type="match status" value="1"/>
</dbReference>
<dbReference type="InterPro" id="IPR024932">
    <property type="entry name" value="ApbE"/>
</dbReference>
<comment type="catalytic activity">
    <reaction evidence="9 10">
        <text>L-threonyl-[protein] + FAD = FMN-L-threonyl-[protein] + AMP + H(+)</text>
        <dbReference type="Rhea" id="RHEA:36847"/>
        <dbReference type="Rhea" id="RHEA-COMP:11060"/>
        <dbReference type="Rhea" id="RHEA-COMP:11061"/>
        <dbReference type="ChEBI" id="CHEBI:15378"/>
        <dbReference type="ChEBI" id="CHEBI:30013"/>
        <dbReference type="ChEBI" id="CHEBI:57692"/>
        <dbReference type="ChEBI" id="CHEBI:74257"/>
        <dbReference type="ChEBI" id="CHEBI:456215"/>
        <dbReference type="EC" id="2.7.1.180"/>
    </reaction>
</comment>
<evidence type="ECO:0000256" key="1">
    <source>
        <dbReference type="ARBA" id="ARBA00011955"/>
    </source>
</evidence>
<name>A0A7Y3RB00_9FLAO</name>
<evidence type="ECO:0000256" key="9">
    <source>
        <dbReference type="ARBA" id="ARBA00048540"/>
    </source>
</evidence>
<evidence type="ECO:0000256" key="5">
    <source>
        <dbReference type="ARBA" id="ARBA00022723"/>
    </source>
</evidence>
<evidence type="ECO:0000256" key="2">
    <source>
        <dbReference type="ARBA" id="ARBA00016337"/>
    </source>
</evidence>
<evidence type="ECO:0000256" key="8">
    <source>
        <dbReference type="ARBA" id="ARBA00031306"/>
    </source>
</evidence>
<accession>A0A7Y3RB00</accession>
<evidence type="ECO:0000313" key="13">
    <source>
        <dbReference type="Proteomes" id="UP000536509"/>
    </source>
</evidence>
<evidence type="ECO:0000256" key="11">
    <source>
        <dbReference type="PIRSR" id="PIRSR006268-2"/>
    </source>
</evidence>
<feature type="binding site" evidence="11">
    <location>
        <position position="280"/>
    </location>
    <ligand>
        <name>Mg(2+)</name>
        <dbReference type="ChEBI" id="CHEBI:18420"/>
    </ligand>
</feature>
<proteinExistence type="inferred from homology"/>
<dbReference type="PANTHER" id="PTHR30040">
    <property type="entry name" value="THIAMINE BIOSYNTHESIS LIPOPROTEIN APBE"/>
    <property type="match status" value="1"/>
</dbReference>
<feature type="binding site" evidence="11">
    <location>
        <position position="284"/>
    </location>
    <ligand>
        <name>Mg(2+)</name>
        <dbReference type="ChEBI" id="CHEBI:18420"/>
    </ligand>
</feature>
<comment type="similarity">
    <text evidence="10">Belongs to the ApbE family.</text>
</comment>
<keyword evidence="5 10" id="KW-0479">Metal-binding</keyword>
<dbReference type="PIRSF" id="PIRSF006268">
    <property type="entry name" value="ApbE"/>
    <property type="match status" value="1"/>
</dbReference>
<reference evidence="12 13" key="1">
    <citation type="submission" date="2020-05" db="EMBL/GenBank/DDBJ databases">
        <title>Draft genome of Flavobacterium sp. IMCC34852.</title>
        <authorList>
            <person name="Song J."/>
            <person name="Cho J.-C."/>
        </authorList>
    </citation>
    <scope>NUCLEOTIDE SEQUENCE [LARGE SCALE GENOMIC DNA]</scope>
    <source>
        <strain evidence="12 13">IMCC34852</strain>
    </source>
</reference>
<dbReference type="PANTHER" id="PTHR30040:SF2">
    <property type="entry name" value="FAD:PROTEIN FMN TRANSFERASE"/>
    <property type="match status" value="1"/>
</dbReference>
<evidence type="ECO:0000256" key="6">
    <source>
        <dbReference type="ARBA" id="ARBA00022827"/>
    </source>
</evidence>
<keyword evidence="7 10" id="KW-0460">Magnesium</keyword>
<evidence type="ECO:0000256" key="3">
    <source>
        <dbReference type="ARBA" id="ARBA00022630"/>
    </source>
</evidence>
<dbReference type="GO" id="GO:0016740">
    <property type="term" value="F:transferase activity"/>
    <property type="evidence" value="ECO:0007669"/>
    <property type="project" value="UniProtKB-UniRule"/>
</dbReference>
<protein>
    <recommendedName>
        <fullName evidence="2 10">FAD:protein FMN transferase</fullName>
        <ecNumber evidence="1 10">2.7.1.180</ecNumber>
    </recommendedName>
    <alternativeName>
        <fullName evidence="8 10">Flavin transferase</fullName>
    </alternativeName>
</protein>
<comment type="caution">
    <text evidence="12">The sequence shown here is derived from an EMBL/GenBank/DDBJ whole genome shotgun (WGS) entry which is preliminary data.</text>
</comment>
<sequence length="329" mass="36082">MNRLLLIVFLTVGFSANAQLIHKRKVSLLGSPFEITVVANDTVQANLYEDMAIAEVKRIENLISDWIPTTPLSQINQNAGKQPVKVPLELIELIERSIKISKLTDGAFDISYASMDRIWKFDGSMKEMPSPEAIKKSVEKVGYENIVIDKEKQTVFLKLEGMKLGMGGIGQGYIADKIKALLLSKGCVAGLVNVSGDISTWGKQPNGEQWKVGIKNPINKNKIFATFPLEDTAVETSGSYEKYVTFNGKRYSHIIDTRTGYPATGLISVSVFAKTTELADALATGVFVMGKDAGMNLVNQLPGVGCIMVDEEGKISTSNNIDLKKYQHD</sequence>
<dbReference type="EMBL" id="JABEVX010000010">
    <property type="protein sequence ID" value="NNT73136.1"/>
    <property type="molecule type" value="Genomic_DNA"/>
</dbReference>
<dbReference type="Proteomes" id="UP000536509">
    <property type="component" value="Unassembled WGS sequence"/>
</dbReference>
<organism evidence="12 13">
    <name type="scientific">Flavobacterium rivulicola</name>
    <dbReference type="NCBI Taxonomy" id="2732161"/>
    <lineage>
        <taxon>Bacteria</taxon>
        <taxon>Pseudomonadati</taxon>
        <taxon>Bacteroidota</taxon>
        <taxon>Flavobacteriia</taxon>
        <taxon>Flavobacteriales</taxon>
        <taxon>Flavobacteriaceae</taxon>
        <taxon>Flavobacterium</taxon>
    </lineage>
</organism>
<dbReference type="GO" id="GO:0046872">
    <property type="term" value="F:metal ion binding"/>
    <property type="evidence" value="ECO:0007669"/>
    <property type="project" value="UniProtKB-UniRule"/>
</dbReference>
<keyword evidence="6 10" id="KW-0274">FAD</keyword>
<keyword evidence="13" id="KW-1185">Reference proteome</keyword>
<evidence type="ECO:0000256" key="10">
    <source>
        <dbReference type="PIRNR" id="PIRNR006268"/>
    </source>
</evidence>
<gene>
    <name evidence="12" type="ORF">HKT18_13000</name>
</gene>